<reference evidence="1" key="1">
    <citation type="journal article" date="2022" name="Viruses">
        <title>Isolation of novel Xanthomonas phages for the plant pathogens X. translucens and X. campestris.</title>
        <authorList>
            <person name="Erdrich S.H."/>
            <person name="Sharma V."/>
            <person name="Schurr U."/>
            <person name="Arsova B."/>
            <person name="Frunzke J."/>
        </authorList>
    </citation>
    <scope>NUCLEOTIDE SEQUENCE</scope>
</reference>
<dbReference type="EMBL" id="ON189047">
    <property type="protein sequence ID" value="URA07130.1"/>
    <property type="molecule type" value="Genomic_DNA"/>
</dbReference>
<protein>
    <submittedName>
        <fullName evidence="1">Uncharacterized protein</fullName>
    </submittedName>
</protein>
<organism evidence="1 2">
    <name type="scientific">Xanthomonas phage Mallos</name>
    <dbReference type="NCBI Taxonomy" id="2939131"/>
    <lineage>
        <taxon>Viruses</taxon>
        <taxon>Duplodnaviria</taxon>
        <taxon>Heunggongvirae</taxon>
        <taxon>Uroviricota</taxon>
        <taxon>Caudoviricetes</taxon>
        <taxon>Mesyanzhinovviridae</taxon>
        <taxon>Bradleyvirinae</taxon>
        <taxon>Mallosvirus</taxon>
        <taxon>Mallosvirus mallos</taxon>
    </lineage>
</organism>
<sequence>MALPTIEQLAAAFVAQLRQNISAEQFAEVVSKQKSAPLVGVCYSHDYCDANMTMDAAFKSFGVDPLEHDYTEEDGMSQEVCDLWNSAWDRAKEMLVAL</sequence>
<dbReference type="Proteomes" id="UP001056460">
    <property type="component" value="Segment"/>
</dbReference>
<gene>
    <name evidence="1" type="ORF">Mallos_BL60022</name>
</gene>
<proteinExistence type="predicted"/>
<name>A0A9E7E1G1_9CAUD</name>
<keyword evidence="2" id="KW-1185">Reference proteome</keyword>
<evidence type="ECO:0000313" key="2">
    <source>
        <dbReference type="Proteomes" id="UP001056460"/>
    </source>
</evidence>
<evidence type="ECO:0000313" key="1">
    <source>
        <dbReference type="EMBL" id="URA07130.1"/>
    </source>
</evidence>
<accession>A0A9E7E1G1</accession>